<accession>A0A2M7H4X5</accession>
<name>A0A2M7H4X5_9BACT</name>
<protein>
    <submittedName>
        <fullName evidence="1">Uncharacterized protein</fullName>
    </submittedName>
</protein>
<evidence type="ECO:0000313" key="2">
    <source>
        <dbReference type="Proteomes" id="UP000230292"/>
    </source>
</evidence>
<gene>
    <name evidence="1" type="ORF">COW24_01060</name>
</gene>
<proteinExistence type="predicted"/>
<dbReference type="EMBL" id="PFGC01000013">
    <property type="protein sequence ID" value="PIW37275.1"/>
    <property type="molecule type" value="Genomic_DNA"/>
</dbReference>
<evidence type="ECO:0000313" key="1">
    <source>
        <dbReference type="EMBL" id="PIW37275.1"/>
    </source>
</evidence>
<dbReference type="AlphaFoldDB" id="A0A2M7H4X5"/>
<organism evidence="1 2">
    <name type="scientific">Candidatus Kerfeldbacteria bacterium CG15_BIG_FIL_POST_REV_8_21_14_020_45_12</name>
    <dbReference type="NCBI Taxonomy" id="2014247"/>
    <lineage>
        <taxon>Bacteria</taxon>
        <taxon>Candidatus Kerfeldiibacteriota</taxon>
    </lineage>
</organism>
<dbReference type="Proteomes" id="UP000230292">
    <property type="component" value="Unassembled WGS sequence"/>
</dbReference>
<sequence>MYGRFFVSLLPHICSDFLSRLSVEQHGGQVSQLAAFRPALNLEAADCCVKVHADLAAQIFGQSGVMPVAAVLNGEVAEPVPVHDADQTDHNRAGVHVSVSAGFDQVDRPGVIRPVWHVPSRAGV</sequence>
<comment type="caution">
    <text evidence="1">The sequence shown here is derived from an EMBL/GenBank/DDBJ whole genome shotgun (WGS) entry which is preliminary data.</text>
</comment>
<reference evidence="1 2" key="1">
    <citation type="submission" date="2017-09" db="EMBL/GenBank/DDBJ databases">
        <title>Depth-based differentiation of microbial function through sediment-hosted aquifers and enrichment of novel symbionts in the deep terrestrial subsurface.</title>
        <authorList>
            <person name="Probst A.J."/>
            <person name="Ladd B."/>
            <person name="Jarett J.K."/>
            <person name="Geller-Mcgrath D.E."/>
            <person name="Sieber C.M."/>
            <person name="Emerson J.B."/>
            <person name="Anantharaman K."/>
            <person name="Thomas B.C."/>
            <person name="Malmstrom R."/>
            <person name="Stieglmeier M."/>
            <person name="Klingl A."/>
            <person name="Woyke T."/>
            <person name="Ryan C.M."/>
            <person name="Banfield J.F."/>
        </authorList>
    </citation>
    <scope>NUCLEOTIDE SEQUENCE [LARGE SCALE GENOMIC DNA]</scope>
    <source>
        <strain evidence="1">CG15_BIG_FIL_POST_REV_8_21_14_020_45_12</strain>
    </source>
</reference>